<comment type="caution">
    <text evidence="1">The sequence shown here is derived from an EMBL/GenBank/DDBJ whole genome shotgun (WGS) entry which is preliminary data.</text>
</comment>
<keyword evidence="2" id="KW-1185">Reference proteome</keyword>
<evidence type="ECO:0000313" key="2">
    <source>
        <dbReference type="Proteomes" id="UP001195483"/>
    </source>
</evidence>
<name>A0AAE0SLN9_9BIVA</name>
<dbReference type="AlphaFoldDB" id="A0AAE0SLN9"/>
<accession>A0AAE0SLN9</accession>
<proteinExistence type="predicted"/>
<gene>
    <name evidence="1" type="ORF">CHS0354_040751</name>
</gene>
<evidence type="ECO:0000313" key="1">
    <source>
        <dbReference type="EMBL" id="KAK3594004.1"/>
    </source>
</evidence>
<sequence>MAFPTRLTTDYLYLQHPYWSCMIFPKFVFCLFMQKWWTKVSLEHTNAYTDMEGKGRFSTCQAELLHPCFVFIFLEVQKLETWHESTTAGCAMKSKMTKSKKVINFTKYKV</sequence>
<dbReference type="EMBL" id="JAEAOA010002342">
    <property type="protein sequence ID" value="KAK3594004.1"/>
    <property type="molecule type" value="Genomic_DNA"/>
</dbReference>
<dbReference type="Proteomes" id="UP001195483">
    <property type="component" value="Unassembled WGS sequence"/>
</dbReference>
<reference evidence="1" key="1">
    <citation type="journal article" date="2021" name="Genome Biol. Evol.">
        <title>A High-Quality Reference Genome for a Parasitic Bivalve with Doubly Uniparental Inheritance (Bivalvia: Unionida).</title>
        <authorList>
            <person name="Smith C.H."/>
        </authorList>
    </citation>
    <scope>NUCLEOTIDE SEQUENCE</scope>
    <source>
        <strain evidence="1">CHS0354</strain>
    </source>
</reference>
<organism evidence="1 2">
    <name type="scientific">Potamilus streckersoni</name>
    <dbReference type="NCBI Taxonomy" id="2493646"/>
    <lineage>
        <taxon>Eukaryota</taxon>
        <taxon>Metazoa</taxon>
        <taxon>Spiralia</taxon>
        <taxon>Lophotrochozoa</taxon>
        <taxon>Mollusca</taxon>
        <taxon>Bivalvia</taxon>
        <taxon>Autobranchia</taxon>
        <taxon>Heteroconchia</taxon>
        <taxon>Palaeoheterodonta</taxon>
        <taxon>Unionida</taxon>
        <taxon>Unionoidea</taxon>
        <taxon>Unionidae</taxon>
        <taxon>Ambleminae</taxon>
        <taxon>Lampsilini</taxon>
        <taxon>Potamilus</taxon>
    </lineage>
</organism>
<protein>
    <submittedName>
        <fullName evidence="1">Uncharacterized protein</fullName>
    </submittedName>
</protein>
<reference evidence="1" key="2">
    <citation type="journal article" date="2021" name="Genome Biol. Evol.">
        <title>Developing a high-quality reference genome for a parasitic bivalve with doubly uniparental inheritance (Bivalvia: Unionida).</title>
        <authorList>
            <person name="Smith C.H."/>
        </authorList>
    </citation>
    <scope>NUCLEOTIDE SEQUENCE</scope>
    <source>
        <strain evidence="1">CHS0354</strain>
        <tissue evidence="1">Mantle</tissue>
    </source>
</reference>
<reference evidence="1" key="3">
    <citation type="submission" date="2023-05" db="EMBL/GenBank/DDBJ databases">
        <authorList>
            <person name="Smith C.H."/>
        </authorList>
    </citation>
    <scope>NUCLEOTIDE SEQUENCE</scope>
    <source>
        <strain evidence="1">CHS0354</strain>
        <tissue evidence="1">Mantle</tissue>
    </source>
</reference>